<feature type="non-terminal residue" evidence="2">
    <location>
        <position position="239"/>
    </location>
</feature>
<dbReference type="InterPro" id="IPR028082">
    <property type="entry name" value="Peripla_BP_I"/>
</dbReference>
<keyword evidence="3" id="KW-1185">Reference proteome</keyword>
<dbReference type="EMBL" id="CAJNNV010001766">
    <property type="protein sequence ID" value="CAE8585770.1"/>
    <property type="molecule type" value="Genomic_DNA"/>
</dbReference>
<sequence>MSQVLVLLLAACFLAEASEDKPVRPVDPCSPEEVLPGASAPLFCSGADCEGQFQCSGDAGCTRVLILAASVSCSGRHALLSRDLRRGLTLWAARVNLGPKVIRGPSGERILVHLRLEDDGSQIENVRRIYAGFGETTGGDRPFALVGPFSSDLSQVAAEATAGTGLLLVLPAASAPAIFRQGFDHIVGLLASATSYMSDALHRLWLRGARSVVLASGDGEFANAVCEGAAAVAGKLGLT</sequence>
<feature type="signal peptide" evidence="1">
    <location>
        <begin position="1"/>
        <end position="17"/>
    </location>
</feature>
<evidence type="ECO:0000313" key="2">
    <source>
        <dbReference type="EMBL" id="CAE8585770.1"/>
    </source>
</evidence>
<evidence type="ECO:0008006" key="4">
    <source>
        <dbReference type="Google" id="ProtNLM"/>
    </source>
</evidence>
<reference evidence="2" key="1">
    <citation type="submission" date="2021-02" db="EMBL/GenBank/DDBJ databases">
        <authorList>
            <person name="Dougan E. K."/>
            <person name="Rhodes N."/>
            <person name="Thang M."/>
            <person name="Chan C."/>
        </authorList>
    </citation>
    <scope>NUCLEOTIDE SEQUENCE</scope>
</reference>
<dbReference type="AlphaFoldDB" id="A0A813DH06"/>
<accession>A0A813DH06</accession>
<proteinExistence type="predicted"/>
<protein>
    <recommendedName>
        <fullName evidence="4">Receptor ligand binding region domain-containing protein</fullName>
    </recommendedName>
</protein>
<feature type="chain" id="PRO_5032865337" description="Receptor ligand binding region domain-containing protein" evidence="1">
    <location>
        <begin position="18"/>
        <end position="239"/>
    </location>
</feature>
<gene>
    <name evidence="2" type="ORF">PGLA1383_LOCUS4671</name>
</gene>
<dbReference type="Proteomes" id="UP000654075">
    <property type="component" value="Unassembled WGS sequence"/>
</dbReference>
<evidence type="ECO:0000256" key="1">
    <source>
        <dbReference type="SAM" id="SignalP"/>
    </source>
</evidence>
<dbReference type="SUPFAM" id="SSF53822">
    <property type="entry name" value="Periplasmic binding protein-like I"/>
    <property type="match status" value="1"/>
</dbReference>
<name>A0A813DH06_POLGL</name>
<evidence type="ECO:0000313" key="3">
    <source>
        <dbReference type="Proteomes" id="UP000654075"/>
    </source>
</evidence>
<dbReference type="Gene3D" id="3.40.50.2300">
    <property type="match status" value="2"/>
</dbReference>
<organism evidence="2 3">
    <name type="scientific">Polarella glacialis</name>
    <name type="common">Dinoflagellate</name>
    <dbReference type="NCBI Taxonomy" id="89957"/>
    <lineage>
        <taxon>Eukaryota</taxon>
        <taxon>Sar</taxon>
        <taxon>Alveolata</taxon>
        <taxon>Dinophyceae</taxon>
        <taxon>Suessiales</taxon>
        <taxon>Suessiaceae</taxon>
        <taxon>Polarella</taxon>
    </lineage>
</organism>
<keyword evidence="1" id="KW-0732">Signal</keyword>
<comment type="caution">
    <text evidence="2">The sequence shown here is derived from an EMBL/GenBank/DDBJ whole genome shotgun (WGS) entry which is preliminary data.</text>
</comment>